<sequence>MTTLNDISLSEKIKRQLTKVERLETEIASTIIHGQFTRSKIFFKRDDEGCHTKLIDFETIKYDSLSIDFGRIFLTNLPNEDNVSKLQNLFWSMISIYVKKLQQVYSQVPSTLIQCDIVYNMILSYIN</sequence>
<dbReference type="Pfam" id="PF02958">
    <property type="entry name" value="EcKL"/>
    <property type="match status" value="1"/>
</dbReference>
<evidence type="ECO:0000313" key="2">
    <source>
        <dbReference type="Proteomes" id="UP000053097"/>
    </source>
</evidence>
<dbReference type="Proteomes" id="UP000053097">
    <property type="component" value="Unassembled WGS sequence"/>
</dbReference>
<evidence type="ECO:0000313" key="1">
    <source>
        <dbReference type="EMBL" id="EZA61371.1"/>
    </source>
</evidence>
<proteinExistence type="predicted"/>
<accession>A0A026X031</accession>
<name>A0A026X031_OOCBI</name>
<protein>
    <recommendedName>
        <fullName evidence="3">CHK kinase-like domain-containing protein</fullName>
    </recommendedName>
</protein>
<dbReference type="EMBL" id="KK107059">
    <property type="protein sequence ID" value="EZA61371.1"/>
    <property type="molecule type" value="Genomic_DNA"/>
</dbReference>
<dbReference type="InterPro" id="IPR004119">
    <property type="entry name" value="EcKL"/>
</dbReference>
<reference evidence="1 2" key="1">
    <citation type="journal article" date="2014" name="Curr. Biol.">
        <title>The genome of the clonal raider ant Cerapachys biroi.</title>
        <authorList>
            <person name="Oxley P.R."/>
            <person name="Ji L."/>
            <person name="Fetter-Pruneda I."/>
            <person name="McKenzie S.K."/>
            <person name="Li C."/>
            <person name="Hu H."/>
            <person name="Zhang G."/>
            <person name="Kronauer D.J."/>
        </authorList>
    </citation>
    <scope>NUCLEOTIDE SEQUENCE [LARGE SCALE GENOMIC DNA]</scope>
</reference>
<dbReference type="AlphaFoldDB" id="A0A026X031"/>
<dbReference type="OrthoDB" id="191037at2759"/>
<gene>
    <name evidence="1" type="ORF">X777_12808</name>
</gene>
<keyword evidence="2" id="KW-1185">Reference proteome</keyword>
<organism evidence="1 2">
    <name type="scientific">Ooceraea biroi</name>
    <name type="common">Clonal raider ant</name>
    <name type="synonym">Cerapachys biroi</name>
    <dbReference type="NCBI Taxonomy" id="2015173"/>
    <lineage>
        <taxon>Eukaryota</taxon>
        <taxon>Metazoa</taxon>
        <taxon>Ecdysozoa</taxon>
        <taxon>Arthropoda</taxon>
        <taxon>Hexapoda</taxon>
        <taxon>Insecta</taxon>
        <taxon>Pterygota</taxon>
        <taxon>Neoptera</taxon>
        <taxon>Endopterygota</taxon>
        <taxon>Hymenoptera</taxon>
        <taxon>Apocrita</taxon>
        <taxon>Aculeata</taxon>
        <taxon>Formicoidea</taxon>
        <taxon>Formicidae</taxon>
        <taxon>Dorylinae</taxon>
        <taxon>Ooceraea</taxon>
    </lineage>
</organism>
<evidence type="ECO:0008006" key="3">
    <source>
        <dbReference type="Google" id="ProtNLM"/>
    </source>
</evidence>